<reference evidence="4" key="1">
    <citation type="submission" date="2014-09" db="EMBL/GenBank/DDBJ databases">
        <authorList>
            <person name="Probst J Alexander"/>
        </authorList>
    </citation>
    <scope>NUCLEOTIDE SEQUENCE</scope>
</reference>
<evidence type="ECO:0000256" key="2">
    <source>
        <dbReference type="ARBA" id="ARBA00022723"/>
    </source>
</evidence>
<dbReference type="EMBL" id="CCXY01000119">
    <property type="protein sequence ID" value="CEG12224.1"/>
    <property type="molecule type" value="Genomic_DNA"/>
</dbReference>
<sequence length="108" mass="12144">MHEISIALSIIDSVIELAKQNNAGKVRKIFIDVGKLAMIDKEQLKFGIEILANNTICKGMSVEIKFLPVKIKCKNNHITTIDEDVEFLDIPKYLKCKKCGDNKGIEIL</sequence>
<evidence type="ECO:0000313" key="4">
    <source>
        <dbReference type="EMBL" id="CEG12224.1"/>
    </source>
</evidence>
<protein>
    <submittedName>
        <fullName evidence="4">Putative hydrogenase nickel incorporation protein HypA</fullName>
    </submittedName>
</protein>
<dbReference type="Gene3D" id="3.30.2320.80">
    <property type="match status" value="1"/>
</dbReference>
<dbReference type="GO" id="GO:0008270">
    <property type="term" value="F:zinc ion binding"/>
    <property type="evidence" value="ECO:0007669"/>
    <property type="project" value="TreeGrafter"/>
</dbReference>
<accession>A0A098E9N2</accession>
<dbReference type="PIRSF" id="PIRSF004761">
    <property type="entry name" value="Hydrgn_mat_HypA"/>
    <property type="match status" value="1"/>
</dbReference>
<keyword evidence="3" id="KW-0862">Zinc</keyword>
<evidence type="ECO:0000256" key="1">
    <source>
        <dbReference type="ARBA" id="ARBA00022596"/>
    </source>
</evidence>
<dbReference type="PANTHER" id="PTHR34535">
    <property type="entry name" value="HYDROGENASE MATURATION FACTOR HYPA"/>
    <property type="match status" value="1"/>
</dbReference>
<name>A0A098E9N2_9ZZZZ</name>
<keyword evidence="2" id="KW-0479">Metal-binding</keyword>
<dbReference type="GO" id="GO:0016151">
    <property type="term" value="F:nickel cation binding"/>
    <property type="evidence" value="ECO:0007669"/>
    <property type="project" value="InterPro"/>
</dbReference>
<evidence type="ECO:0000256" key="3">
    <source>
        <dbReference type="ARBA" id="ARBA00022833"/>
    </source>
</evidence>
<dbReference type="PANTHER" id="PTHR34535:SF3">
    <property type="entry name" value="HYDROGENASE MATURATION FACTOR HYPA"/>
    <property type="match status" value="1"/>
</dbReference>
<gene>
    <name evidence="4" type="primary">HypA</name>
    <name evidence="4" type="ORF">MSIBF_A2050002</name>
</gene>
<keyword evidence="1" id="KW-0533">Nickel</keyword>
<dbReference type="AlphaFoldDB" id="A0A098E9N2"/>
<dbReference type="Pfam" id="PF01155">
    <property type="entry name" value="HypA"/>
    <property type="match status" value="1"/>
</dbReference>
<proteinExistence type="predicted"/>
<organism evidence="4">
    <name type="scientific">groundwater metagenome</name>
    <dbReference type="NCBI Taxonomy" id="717931"/>
    <lineage>
        <taxon>unclassified sequences</taxon>
        <taxon>metagenomes</taxon>
        <taxon>ecological metagenomes</taxon>
    </lineage>
</organism>
<dbReference type="InterPro" id="IPR000688">
    <property type="entry name" value="HypA/HybF"/>
</dbReference>
<dbReference type="GO" id="GO:0051604">
    <property type="term" value="P:protein maturation"/>
    <property type="evidence" value="ECO:0007669"/>
    <property type="project" value="InterPro"/>
</dbReference>